<name>A0ABW8YG43_9FLAO</name>
<gene>
    <name evidence="4" type="ORF">ABS768_12190</name>
</gene>
<feature type="domain" description="Choloylglycine hydrolase/NAAA C-terminal" evidence="3">
    <location>
        <begin position="26"/>
        <end position="312"/>
    </location>
</feature>
<dbReference type="PANTHER" id="PTHR35527">
    <property type="entry name" value="CHOLOYLGLYCINE HYDROLASE"/>
    <property type="match status" value="1"/>
</dbReference>
<dbReference type="Pfam" id="PF02275">
    <property type="entry name" value="CBAH"/>
    <property type="match status" value="1"/>
</dbReference>
<evidence type="ECO:0000313" key="4">
    <source>
        <dbReference type="EMBL" id="MFL9838265.1"/>
    </source>
</evidence>
<proteinExistence type="inferred from homology"/>
<dbReference type="Gene3D" id="3.60.60.10">
    <property type="entry name" value="Penicillin V Acylase, Chain A"/>
    <property type="match status" value="1"/>
</dbReference>
<dbReference type="GO" id="GO:0016787">
    <property type="term" value="F:hydrolase activity"/>
    <property type="evidence" value="ECO:0007669"/>
    <property type="project" value="UniProtKB-KW"/>
</dbReference>
<reference evidence="4 5" key="1">
    <citation type="submission" date="2024-06" db="EMBL/GenBank/DDBJ databases">
        <authorList>
            <person name="Kaempfer P."/>
            <person name="Viver T."/>
        </authorList>
    </citation>
    <scope>NUCLEOTIDE SEQUENCE [LARGE SCALE GENOMIC DNA]</scope>
    <source>
        <strain evidence="4 5">ST-75</strain>
    </source>
</reference>
<dbReference type="SUPFAM" id="SSF56235">
    <property type="entry name" value="N-terminal nucleophile aminohydrolases (Ntn hydrolases)"/>
    <property type="match status" value="1"/>
</dbReference>
<accession>A0ABW8YG43</accession>
<protein>
    <submittedName>
        <fullName evidence="4">Linear amide C-N hydrolase</fullName>
    </submittedName>
</protein>
<evidence type="ECO:0000256" key="1">
    <source>
        <dbReference type="ARBA" id="ARBA00006625"/>
    </source>
</evidence>
<dbReference type="InterPro" id="IPR029132">
    <property type="entry name" value="CBAH/NAAA_C"/>
</dbReference>
<dbReference type="EMBL" id="JBELQB010000008">
    <property type="protein sequence ID" value="MFL9838265.1"/>
    <property type="molecule type" value="Genomic_DNA"/>
</dbReference>
<dbReference type="CDD" id="cd01902">
    <property type="entry name" value="Ntn_CGH"/>
    <property type="match status" value="1"/>
</dbReference>
<evidence type="ECO:0000259" key="3">
    <source>
        <dbReference type="Pfam" id="PF02275"/>
    </source>
</evidence>
<organism evidence="4 5">
    <name type="scientific">Flavobacterium rhizophilum</name>
    <dbReference type="NCBI Taxonomy" id="3163296"/>
    <lineage>
        <taxon>Bacteria</taxon>
        <taxon>Pseudomonadati</taxon>
        <taxon>Bacteroidota</taxon>
        <taxon>Flavobacteriia</taxon>
        <taxon>Flavobacteriales</taxon>
        <taxon>Flavobacteriaceae</taxon>
        <taxon>Flavobacterium</taxon>
    </lineage>
</organism>
<comment type="similarity">
    <text evidence="1">Belongs to the peptidase C59 family.</text>
</comment>
<comment type="caution">
    <text evidence="4">The sequence shown here is derived from an EMBL/GenBank/DDBJ whole genome shotgun (WGS) entry which is preliminary data.</text>
</comment>
<keyword evidence="2 4" id="KW-0378">Hydrolase</keyword>
<dbReference type="Proteomes" id="UP001629059">
    <property type="component" value="Unassembled WGS sequence"/>
</dbReference>
<evidence type="ECO:0000256" key="2">
    <source>
        <dbReference type="ARBA" id="ARBA00022801"/>
    </source>
</evidence>
<dbReference type="InterPro" id="IPR029055">
    <property type="entry name" value="Ntn_hydrolases_N"/>
</dbReference>
<evidence type="ECO:0000313" key="5">
    <source>
        <dbReference type="Proteomes" id="UP001629059"/>
    </source>
</evidence>
<dbReference type="RefSeq" id="WP_408075236.1">
    <property type="nucleotide sequence ID" value="NZ_JBELQB010000008.1"/>
</dbReference>
<dbReference type="PANTHER" id="PTHR35527:SF2">
    <property type="entry name" value="HYDROLASE"/>
    <property type="match status" value="1"/>
</dbReference>
<keyword evidence="5" id="KW-1185">Reference proteome</keyword>
<sequence>MTKKISLLGYVLLLFFTGSIYNLFACTRVVYKGKNDLYLTARSMDWSEDIMTNLWIFPKGMQRTGETGKNTVSWKSKYGSVIASAYEICSTDGMNEKGLVANLLWLVESEYPEWDHKKPGLAISVWVQYVLDNYATVSEAVEGLSKEEFVVVTDNVPGQGRKATLHLSISDAKGDSAIFEYINGKLVVHHDGSYTVMTNSPVFDKQLALNEYWSEIGGTVMLPGTNRAADRFVRASFYADAVPKTDNTRVAVASIFSVIRNCSVPYGISTPNQPNISSTRWRTVSDHKNLVYYYESVLTPNVFWVDFKDVDFSEKGKVKKLTVAGGETYAGNAVKDFKDSKPFKFLGIEN</sequence>
<dbReference type="InterPro" id="IPR052193">
    <property type="entry name" value="Peptidase_C59"/>
</dbReference>